<proteinExistence type="predicted"/>
<feature type="compositionally biased region" description="Low complexity" evidence="1">
    <location>
        <begin position="77"/>
        <end position="90"/>
    </location>
</feature>
<feature type="compositionally biased region" description="Basic and acidic residues" evidence="1">
    <location>
        <begin position="91"/>
        <end position="103"/>
    </location>
</feature>
<reference evidence="2 3" key="1">
    <citation type="journal article" date="2013" name="Chin. Sci. Bull.">
        <title>Genome survey uncovers the secrets of sex and lifestyle in caterpillar fungus.</title>
        <authorList>
            <person name="Hu X."/>
            <person name="Zhang Y."/>
            <person name="Xiao G."/>
            <person name="Zheng P."/>
            <person name="Xia Y."/>
            <person name="Zhang X."/>
            <person name="St Leger R.J."/>
            <person name="Liu X."/>
            <person name="Wang C."/>
        </authorList>
    </citation>
    <scope>NUCLEOTIDE SEQUENCE [LARGE SCALE GENOMIC DNA]</scope>
    <source>
        <strain evidence="3">Co18 / CGMCC 3.14243</strain>
        <tissue evidence="2">Fruit-body</tissue>
    </source>
</reference>
<dbReference type="EMBL" id="KE654719">
    <property type="protein sequence ID" value="EQK98423.1"/>
    <property type="molecule type" value="Genomic_DNA"/>
</dbReference>
<dbReference type="AlphaFoldDB" id="T5A744"/>
<dbReference type="HOGENOM" id="CLU_744141_0_0_1"/>
<feature type="compositionally biased region" description="Polar residues" evidence="1">
    <location>
        <begin position="50"/>
        <end position="60"/>
    </location>
</feature>
<evidence type="ECO:0000313" key="2">
    <source>
        <dbReference type="EMBL" id="EQK98423.1"/>
    </source>
</evidence>
<feature type="region of interest" description="Disordered" evidence="1">
    <location>
        <begin position="1"/>
        <end position="140"/>
    </location>
</feature>
<dbReference type="eggNOG" id="ENOG502RZFD">
    <property type="taxonomic scope" value="Eukaryota"/>
</dbReference>
<evidence type="ECO:0000313" key="3">
    <source>
        <dbReference type="Proteomes" id="UP000019374"/>
    </source>
</evidence>
<feature type="compositionally biased region" description="Low complexity" evidence="1">
    <location>
        <begin position="33"/>
        <end position="45"/>
    </location>
</feature>
<evidence type="ECO:0000256" key="1">
    <source>
        <dbReference type="SAM" id="MobiDB-lite"/>
    </source>
</evidence>
<gene>
    <name evidence="2" type="ORF">OCS_05864</name>
</gene>
<feature type="region of interest" description="Disordered" evidence="1">
    <location>
        <begin position="312"/>
        <end position="332"/>
    </location>
</feature>
<dbReference type="Proteomes" id="UP000019374">
    <property type="component" value="Unassembled WGS sequence"/>
</dbReference>
<sequence length="372" mass="40527">MFLHSGAGLHGHEYSDRTTSSAQSPPSRPTRPRYPLLRTALRPLAPFEPSPSTRSLSHQELSGRRCPSSPDECPRPSSLSSSRRSVSGSLAKKDLAVRFREPQMDQAQTPIASEDECSVVGSEPSESADGSTCRPKRKRVPRKMTRFALAHPAPQLRTKQRRLVQIRPRLLLQLQEVGDRRAIPAFDAVPSGLVAASLFIPRLAKRFPRMFLVKPELGPDDVLVVRSDDYGLSTPDSSSCRPDGAVDDQDVLAVISAIPQQGSSCTEIALADGSTWLASPMANGSFEFTSVDDHGITTTARWAWRSLLSTRNSSASVGPPSTPPLEQKPGSKWTFSVIDPSSRRHPILGCLTPESVYVLPHLIPMSISVNVL</sequence>
<dbReference type="OrthoDB" id="5404323at2759"/>
<organism evidence="2 3">
    <name type="scientific">Ophiocordyceps sinensis (strain Co18 / CGMCC 3.14243)</name>
    <name type="common">Yarsagumba caterpillar fungus</name>
    <name type="synonym">Hirsutella sinensis</name>
    <dbReference type="NCBI Taxonomy" id="911162"/>
    <lineage>
        <taxon>Eukaryota</taxon>
        <taxon>Fungi</taxon>
        <taxon>Dikarya</taxon>
        <taxon>Ascomycota</taxon>
        <taxon>Pezizomycotina</taxon>
        <taxon>Sordariomycetes</taxon>
        <taxon>Hypocreomycetidae</taxon>
        <taxon>Hypocreales</taxon>
        <taxon>Ophiocordycipitaceae</taxon>
        <taxon>Ophiocordyceps</taxon>
    </lineage>
</organism>
<protein>
    <submittedName>
        <fullName evidence="2">Uncharacterized protein</fullName>
    </submittedName>
</protein>
<name>T5A744_OPHSC</name>
<accession>T5A744</accession>